<evidence type="ECO:0000256" key="1">
    <source>
        <dbReference type="ARBA" id="ARBA00004496"/>
    </source>
</evidence>
<dbReference type="EMBL" id="CAMPGE010023629">
    <property type="protein sequence ID" value="CAI2381549.1"/>
    <property type="molecule type" value="Genomic_DNA"/>
</dbReference>
<comment type="subcellular location">
    <subcellularLocation>
        <location evidence="1">Cytoplasm</location>
    </subcellularLocation>
</comment>
<keyword evidence="11" id="KW-1185">Reference proteome</keyword>
<dbReference type="InterPro" id="IPR027417">
    <property type="entry name" value="P-loop_NTPase"/>
</dbReference>
<evidence type="ECO:0000256" key="4">
    <source>
        <dbReference type="ARBA" id="ARBA00022840"/>
    </source>
</evidence>
<comment type="caution">
    <text evidence="10">The sequence shown here is derived from an EMBL/GenBank/DDBJ whole genome shotgun (WGS) entry which is preliminary data.</text>
</comment>
<dbReference type="GO" id="GO:0003777">
    <property type="term" value="F:microtubule motor activity"/>
    <property type="evidence" value="ECO:0007669"/>
    <property type="project" value="InterPro"/>
</dbReference>
<dbReference type="InterPro" id="IPR036961">
    <property type="entry name" value="Kinesin_motor_dom_sf"/>
</dbReference>
<keyword evidence="6 7" id="KW-0505">Motor protein</keyword>
<evidence type="ECO:0000256" key="8">
    <source>
        <dbReference type="SAM" id="MobiDB-lite"/>
    </source>
</evidence>
<dbReference type="PRINTS" id="PR00380">
    <property type="entry name" value="KINESINHEAVY"/>
</dbReference>
<dbReference type="Proteomes" id="UP001295684">
    <property type="component" value="Unassembled WGS sequence"/>
</dbReference>
<dbReference type="PROSITE" id="PS00411">
    <property type="entry name" value="KINESIN_MOTOR_1"/>
    <property type="match status" value="1"/>
</dbReference>
<evidence type="ECO:0000256" key="3">
    <source>
        <dbReference type="ARBA" id="ARBA00022741"/>
    </source>
</evidence>
<reference evidence="10" key="1">
    <citation type="submission" date="2023-07" db="EMBL/GenBank/DDBJ databases">
        <authorList>
            <consortium name="AG Swart"/>
            <person name="Singh M."/>
            <person name="Singh A."/>
            <person name="Seah K."/>
            <person name="Emmerich C."/>
        </authorList>
    </citation>
    <scope>NUCLEOTIDE SEQUENCE</scope>
    <source>
        <strain evidence="10">DP1</strain>
    </source>
</reference>
<evidence type="ECO:0000259" key="9">
    <source>
        <dbReference type="PROSITE" id="PS50067"/>
    </source>
</evidence>
<dbReference type="GO" id="GO:0051231">
    <property type="term" value="P:spindle elongation"/>
    <property type="evidence" value="ECO:0007669"/>
    <property type="project" value="TreeGrafter"/>
</dbReference>
<evidence type="ECO:0000313" key="11">
    <source>
        <dbReference type="Proteomes" id="UP001295684"/>
    </source>
</evidence>
<evidence type="ECO:0000256" key="6">
    <source>
        <dbReference type="PROSITE-ProRule" id="PRU00283"/>
    </source>
</evidence>
<gene>
    <name evidence="10" type="ORF">ECRASSUSDP1_LOCUS23005</name>
</gene>
<dbReference type="PANTHER" id="PTHR47969">
    <property type="entry name" value="CHROMOSOME-ASSOCIATED KINESIN KIF4A-RELATED"/>
    <property type="match status" value="1"/>
</dbReference>
<feature type="compositionally biased region" description="Basic and acidic residues" evidence="8">
    <location>
        <begin position="532"/>
        <end position="544"/>
    </location>
</feature>
<protein>
    <recommendedName>
        <fullName evidence="7">Kinesin-like protein</fullName>
    </recommendedName>
</protein>
<name>A0AAD1XZ96_EUPCR</name>
<dbReference type="Pfam" id="PF00225">
    <property type="entry name" value="Kinesin"/>
    <property type="match status" value="1"/>
</dbReference>
<dbReference type="GO" id="GO:0005524">
    <property type="term" value="F:ATP binding"/>
    <property type="evidence" value="ECO:0007669"/>
    <property type="project" value="UniProtKB-UniRule"/>
</dbReference>
<keyword evidence="4 6" id="KW-0067">ATP-binding</keyword>
<sequence length="692" mass="79334">MSEQKEGQIQVAIRIRPLLQEENKHGNSKLKIDKKTNTIITYKEKLDSQKGFRFDTIIDPYDSQADVFHKTKVHNIILKALDGFNATIFAYGQTSMGKTFTMEGYRYILDRNGRPIPELMDDSNIGISPRVIKRLFAQIYDKEDEDPNFKYVIKLSFCQIYREKIHDLLDDSQYYHDMTSYKRLNPLKLKWKSQDVYEVENLYTFEVESEEEAVTLFYEGVRNKKMASNKLNKASSRSHTIFTINVERVNKEDSDDIVKSKLQLVDLAGSERLTYASKNKALNKECIEINKSLFTLRQVITSLSDKIVRPGKSNQIIPYRESKLTCLLKQSLGGNSYCLMIACIAPCDLYIDDNINTLVYASKAQVISNIPKINEDPKMKKMRELEMHVKYLSSQLSIANNAIKLFKKDDDGEQEVPNTDSGMQGPSIKVIHDGSHRSNTLAHEADASSEISANFYSNRSIDQKYNFDKPKRLTTQENEKKAKEMQNLLNKVKECLALADEVQKVNAQKDLELKQEKAKVVQLNLELEKANNKAATEPRRERQFSRGGGEDNNGELSILPKEDSKRMNTILIEDDLRSNKSEAGFRSVMNRRPPKRINKMPNLRSISKSRKSILDTSQNMSINPSDAGAVKLYPQVTRRLNSSLEPIHTRTSKEMTNPEPYKNILMGGEALNKLRGQMAKKKGIRKMNFIFQ</sequence>
<keyword evidence="7" id="KW-0493">Microtubule</keyword>
<evidence type="ECO:0000256" key="7">
    <source>
        <dbReference type="RuleBase" id="RU000394"/>
    </source>
</evidence>
<dbReference type="SMART" id="SM00129">
    <property type="entry name" value="KISc"/>
    <property type="match status" value="1"/>
</dbReference>
<feature type="domain" description="Kinesin motor" evidence="9">
    <location>
        <begin position="8"/>
        <end position="367"/>
    </location>
</feature>
<dbReference type="GO" id="GO:0005874">
    <property type="term" value="C:microtubule"/>
    <property type="evidence" value="ECO:0007669"/>
    <property type="project" value="UniProtKB-KW"/>
</dbReference>
<keyword evidence="5" id="KW-0175">Coiled coil</keyword>
<dbReference type="InterPro" id="IPR027640">
    <property type="entry name" value="Kinesin-like_fam"/>
</dbReference>
<dbReference type="PANTHER" id="PTHR47969:SF15">
    <property type="entry name" value="CHROMOSOME-ASSOCIATED KINESIN KIF4A-RELATED"/>
    <property type="match status" value="1"/>
</dbReference>
<proteinExistence type="inferred from homology"/>
<dbReference type="Gene3D" id="3.40.850.10">
    <property type="entry name" value="Kinesin motor domain"/>
    <property type="match status" value="1"/>
</dbReference>
<evidence type="ECO:0000256" key="5">
    <source>
        <dbReference type="ARBA" id="ARBA00023054"/>
    </source>
</evidence>
<evidence type="ECO:0000256" key="2">
    <source>
        <dbReference type="ARBA" id="ARBA00022490"/>
    </source>
</evidence>
<dbReference type="GO" id="GO:0007018">
    <property type="term" value="P:microtubule-based movement"/>
    <property type="evidence" value="ECO:0007669"/>
    <property type="project" value="InterPro"/>
</dbReference>
<dbReference type="InterPro" id="IPR001752">
    <property type="entry name" value="Kinesin_motor_dom"/>
</dbReference>
<comment type="similarity">
    <text evidence="6 7">Belongs to the TRAFAC class myosin-kinesin ATPase superfamily. Kinesin family.</text>
</comment>
<evidence type="ECO:0000313" key="10">
    <source>
        <dbReference type="EMBL" id="CAI2381549.1"/>
    </source>
</evidence>
<dbReference type="PROSITE" id="PS50067">
    <property type="entry name" value="KINESIN_MOTOR_2"/>
    <property type="match status" value="1"/>
</dbReference>
<feature type="binding site" evidence="6">
    <location>
        <begin position="92"/>
        <end position="99"/>
    </location>
    <ligand>
        <name>ATP</name>
        <dbReference type="ChEBI" id="CHEBI:30616"/>
    </ligand>
</feature>
<keyword evidence="2" id="KW-0963">Cytoplasm</keyword>
<dbReference type="GO" id="GO:0008017">
    <property type="term" value="F:microtubule binding"/>
    <property type="evidence" value="ECO:0007669"/>
    <property type="project" value="InterPro"/>
</dbReference>
<dbReference type="GO" id="GO:0005875">
    <property type="term" value="C:microtubule associated complex"/>
    <property type="evidence" value="ECO:0007669"/>
    <property type="project" value="TreeGrafter"/>
</dbReference>
<keyword evidence="3 6" id="KW-0547">Nucleotide-binding</keyword>
<dbReference type="GO" id="GO:0007052">
    <property type="term" value="P:mitotic spindle organization"/>
    <property type="evidence" value="ECO:0007669"/>
    <property type="project" value="TreeGrafter"/>
</dbReference>
<dbReference type="InterPro" id="IPR019821">
    <property type="entry name" value="Kinesin_motor_CS"/>
</dbReference>
<dbReference type="SUPFAM" id="SSF52540">
    <property type="entry name" value="P-loop containing nucleoside triphosphate hydrolases"/>
    <property type="match status" value="1"/>
</dbReference>
<accession>A0AAD1XZ96</accession>
<organism evidence="10 11">
    <name type="scientific">Euplotes crassus</name>
    <dbReference type="NCBI Taxonomy" id="5936"/>
    <lineage>
        <taxon>Eukaryota</taxon>
        <taxon>Sar</taxon>
        <taxon>Alveolata</taxon>
        <taxon>Ciliophora</taxon>
        <taxon>Intramacronucleata</taxon>
        <taxon>Spirotrichea</taxon>
        <taxon>Hypotrichia</taxon>
        <taxon>Euplotida</taxon>
        <taxon>Euplotidae</taxon>
        <taxon>Moneuplotes</taxon>
    </lineage>
</organism>
<feature type="region of interest" description="Disordered" evidence="8">
    <location>
        <begin position="410"/>
        <end position="446"/>
    </location>
</feature>
<feature type="region of interest" description="Disordered" evidence="8">
    <location>
        <begin position="532"/>
        <end position="558"/>
    </location>
</feature>
<dbReference type="CDD" id="cd00106">
    <property type="entry name" value="KISc"/>
    <property type="match status" value="1"/>
</dbReference>
<dbReference type="GO" id="GO:0005737">
    <property type="term" value="C:cytoplasm"/>
    <property type="evidence" value="ECO:0007669"/>
    <property type="project" value="UniProtKB-SubCell"/>
</dbReference>
<dbReference type="AlphaFoldDB" id="A0AAD1XZ96"/>